<protein>
    <submittedName>
        <fullName evidence="2">Uncharacterized protein</fullName>
    </submittedName>
</protein>
<sequence length="110" mass="12525">MFYFSWISTLIGSIFCLEGYAVHLDYPHPKVVQRQLKISRFGVKAMKEPYLLAFSLNAFHRRNDFSGSINAAPFLNYHVIFAIIGFLYPAYPANRRGHPSIGLLGTDIVE</sequence>
<evidence type="ECO:0000313" key="3">
    <source>
        <dbReference type="Proteomes" id="UP000252081"/>
    </source>
</evidence>
<keyword evidence="3" id="KW-1185">Reference proteome</keyword>
<dbReference type="RefSeq" id="WP_113946835.1">
    <property type="nucleotide sequence ID" value="NZ_QNQU01000001.1"/>
</dbReference>
<name>A0A366LCZ0_9SPHI</name>
<accession>A0A366LCZ0</accession>
<dbReference type="AlphaFoldDB" id="A0A366LCZ0"/>
<dbReference type="Proteomes" id="UP000252081">
    <property type="component" value="Unassembled WGS sequence"/>
</dbReference>
<comment type="caution">
    <text evidence="2">The sequence shown here is derived from an EMBL/GenBank/DDBJ whole genome shotgun (WGS) entry which is preliminary data.</text>
</comment>
<keyword evidence="1" id="KW-0472">Membrane</keyword>
<reference evidence="2 3" key="1">
    <citation type="submission" date="2018-07" db="EMBL/GenBank/DDBJ databases">
        <title>A draft genome of a endophytic bacteria, a new species of Pedobacter.</title>
        <authorList>
            <person name="Zhang Z.D."/>
            <person name="Chen Z.J."/>
        </authorList>
    </citation>
    <scope>NUCLEOTIDE SEQUENCE [LARGE SCALE GENOMIC DNA]</scope>
    <source>
        <strain evidence="2 3">RS10</strain>
    </source>
</reference>
<keyword evidence="1" id="KW-0812">Transmembrane</keyword>
<proteinExistence type="predicted"/>
<dbReference type="EMBL" id="QNQU01000001">
    <property type="protein sequence ID" value="RBQ11755.1"/>
    <property type="molecule type" value="Genomic_DNA"/>
</dbReference>
<evidence type="ECO:0000256" key="1">
    <source>
        <dbReference type="SAM" id="Phobius"/>
    </source>
</evidence>
<evidence type="ECO:0000313" key="2">
    <source>
        <dbReference type="EMBL" id="RBQ11755.1"/>
    </source>
</evidence>
<keyword evidence="1" id="KW-1133">Transmembrane helix</keyword>
<organism evidence="2 3">
    <name type="scientific">Pedobacter miscanthi</name>
    <dbReference type="NCBI Taxonomy" id="2259170"/>
    <lineage>
        <taxon>Bacteria</taxon>
        <taxon>Pseudomonadati</taxon>
        <taxon>Bacteroidota</taxon>
        <taxon>Sphingobacteriia</taxon>
        <taxon>Sphingobacteriales</taxon>
        <taxon>Sphingobacteriaceae</taxon>
        <taxon>Pedobacter</taxon>
    </lineage>
</organism>
<gene>
    <name evidence="2" type="ORF">DRW42_00300</name>
</gene>
<feature type="transmembrane region" description="Helical" evidence="1">
    <location>
        <begin position="74"/>
        <end position="91"/>
    </location>
</feature>